<dbReference type="Pfam" id="PF01261">
    <property type="entry name" value="AP_endonuc_2"/>
    <property type="match status" value="1"/>
</dbReference>
<evidence type="ECO:0000259" key="3">
    <source>
        <dbReference type="Pfam" id="PF01261"/>
    </source>
</evidence>
<dbReference type="PANTHER" id="PTHR43489:SF6">
    <property type="entry name" value="HYDROXYPYRUVATE ISOMERASE-RELATED"/>
    <property type="match status" value="1"/>
</dbReference>
<accession>A0ABU6AB80</accession>
<dbReference type="InterPro" id="IPR036237">
    <property type="entry name" value="Xyl_isomerase-like_sf"/>
</dbReference>
<keyword evidence="5" id="KW-1185">Reference proteome</keyword>
<dbReference type="InterPro" id="IPR013022">
    <property type="entry name" value="Xyl_isomerase-like_TIM-brl"/>
</dbReference>
<comment type="caution">
    <text evidence="4">The sequence shown here is derived from an EMBL/GenBank/DDBJ whole genome shotgun (WGS) entry which is preliminary data.</text>
</comment>
<dbReference type="InterPro" id="IPR050417">
    <property type="entry name" value="Sugar_Epim/Isomerase"/>
</dbReference>
<protein>
    <submittedName>
        <fullName evidence="4">TIM barrel protein</fullName>
    </submittedName>
</protein>
<dbReference type="EMBL" id="JAWLNX010000009">
    <property type="protein sequence ID" value="MEB3368817.1"/>
    <property type="molecule type" value="Genomic_DNA"/>
</dbReference>
<feature type="domain" description="Xylose isomerase-like TIM barrel" evidence="3">
    <location>
        <begin position="24"/>
        <end position="263"/>
    </location>
</feature>
<evidence type="ECO:0000313" key="5">
    <source>
        <dbReference type="Proteomes" id="UP001327093"/>
    </source>
</evidence>
<keyword evidence="1 2" id="KW-0413">Isomerase</keyword>
<comment type="similarity">
    <text evidence="2">Belongs to the hyi family.</text>
</comment>
<evidence type="ECO:0000313" key="4">
    <source>
        <dbReference type="EMBL" id="MEB3368817.1"/>
    </source>
</evidence>
<sequence>MKTDRFDVNLSILFTELDLLERPAAAEAAGFQQVEFWWPFDSPVPAEADVEKFIRAIDEAGVSLVGLNFFGGDLAAGERGVLSDPDRAGQFAANIDVLCEIGERLGCRAFNALYGNRIDGVDPRAQDEAATESLVRAARDVARIGGTVLIEPVSGIPAYPLRTAADGLAVVDRVREAGEVDNVRLLFDVYHLVTNGDDPDVVLDERPESIGHVQIADSPGRGEPGTGTIDFAHYFARLDEVGYTGHIGLEYKPSGASTEAFGWISR</sequence>
<evidence type="ECO:0000256" key="1">
    <source>
        <dbReference type="ARBA" id="ARBA00023235"/>
    </source>
</evidence>
<dbReference type="PIRSF" id="PIRSF006241">
    <property type="entry name" value="HyI"/>
    <property type="match status" value="1"/>
</dbReference>
<reference evidence="4 5" key="1">
    <citation type="submission" date="2023-10" db="EMBL/GenBank/DDBJ databases">
        <title>Saccharopolyspora sp. nov., isolated from mangrove soil.</title>
        <authorList>
            <person name="Lu Y."/>
            <person name="Liu W."/>
        </authorList>
    </citation>
    <scope>NUCLEOTIDE SEQUENCE [LARGE SCALE GENOMIC DNA]</scope>
    <source>
        <strain evidence="4 5">S2-29</strain>
    </source>
</reference>
<evidence type="ECO:0000256" key="2">
    <source>
        <dbReference type="PIRNR" id="PIRNR006241"/>
    </source>
</evidence>
<dbReference type="SUPFAM" id="SSF51658">
    <property type="entry name" value="Xylose isomerase-like"/>
    <property type="match status" value="1"/>
</dbReference>
<gene>
    <name evidence="4" type="ORF">R4I43_15530</name>
</gene>
<dbReference type="RefSeq" id="WP_324266317.1">
    <property type="nucleotide sequence ID" value="NZ_JAWLNX010000009.1"/>
</dbReference>
<dbReference type="PANTHER" id="PTHR43489">
    <property type="entry name" value="ISOMERASE"/>
    <property type="match status" value="1"/>
</dbReference>
<dbReference type="InterPro" id="IPR026040">
    <property type="entry name" value="HyI-like"/>
</dbReference>
<dbReference type="Proteomes" id="UP001327093">
    <property type="component" value="Unassembled WGS sequence"/>
</dbReference>
<name>A0ABU6AB80_9PSEU</name>
<dbReference type="Gene3D" id="3.20.20.150">
    <property type="entry name" value="Divalent-metal-dependent TIM barrel enzymes"/>
    <property type="match status" value="1"/>
</dbReference>
<organism evidence="4 5">
    <name type="scientific">Saccharopolyspora mangrovi</name>
    <dbReference type="NCBI Taxonomy" id="3082379"/>
    <lineage>
        <taxon>Bacteria</taxon>
        <taxon>Bacillati</taxon>
        <taxon>Actinomycetota</taxon>
        <taxon>Actinomycetes</taxon>
        <taxon>Pseudonocardiales</taxon>
        <taxon>Pseudonocardiaceae</taxon>
        <taxon>Saccharopolyspora</taxon>
    </lineage>
</organism>
<proteinExistence type="inferred from homology"/>